<dbReference type="PROSITE" id="PS51166">
    <property type="entry name" value="CBM20"/>
    <property type="match status" value="1"/>
</dbReference>
<reference evidence="7 8" key="1">
    <citation type="submission" date="2020-08" db="EMBL/GenBank/DDBJ databases">
        <title>Plant Genome Project.</title>
        <authorList>
            <person name="Zhang R.-G."/>
        </authorList>
    </citation>
    <scope>NUCLEOTIDE SEQUENCE [LARGE SCALE GENOMIC DNA]</scope>
    <source>
        <tissue evidence="7">Rhizome</tissue>
    </source>
</reference>
<dbReference type="GO" id="GO:0016279">
    <property type="term" value="F:protein-lysine N-methyltransferase activity"/>
    <property type="evidence" value="ECO:0007669"/>
    <property type="project" value="TreeGrafter"/>
</dbReference>
<keyword evidence="5" id="KW-1133">Transmembrane helix</keyword>
<evidence type="ECO:0000256" key="4">
    <source>
        <dbReference type="SAM" id="MobiDB-lite"/>
    </source>
</evidence>
<dbReference type="GO" id="GO:0009570">
    <property type="term" value="C:chloroplast stroma"/>
    <property type="evidence" value="ECO:0007669"/>
    <property type="project" value="TreeGrafter"/>
</dbReference>
<dbReference type="Gene3D" id="3.90.1410.10">
    <property type="entry name" value="set domain protein methyltransferase, domain 1"/>
    <property type="match status" value="1"/>
</dbReference>
<dbReference type="Pfam" id="PF09273">
    <property type="entry name" value="Rubis-subs-bind"/>
    <property type="match status" value="1"/>
</dbReference>
<dbReference type="Proteomes" id="UP000734854">
    <property type="component" value="Unassembled WGS sequence"/>
</dbReference>
<feature type="region of interest" description="Disordered" evidence="4">
    <location>
        <begin position="359"/>
        <end position="452"/>
    </location>
</feature>
<feature type="compositionally biased region" description="Basic and acidic residues" evidence="4">
    <location>
        <begin position="411"/>
        <end position="423"/>
    </location>
</feature>
<dbReference type="PANTHER" id="PTHR13271:SF9">
    <property type="entry name" value="RUBISCO METHYLTRANSFERASE FAMILY PROTEIN"/>
    <property type="match status" value="1"/>
</dbReference>
<dbReference type="GO" id="GO:0032259">
    <property type="term" value="P:methylation"/>
    <property type="evidence" value="ECO:0007669"/>
    <property type="project" value="UniProtKB-KW"/>
</dbReference>
<dbReference type="FunFam" id="2.60.40.10:FF:000552">
    <property type="entry name" value="Related to glucoamylase"/>
    <property type="match status" value="1"/>
</dbReference>
<dbReference type="InterPro" id="IPR002044">
    <property type="entry name" value="CBM20"/>
</dbReference>
<accession>A0A8J5LKF3</accession>
<feature type="compositionally biased region" description="Acidic residues" evidence="4">
    <location>
        <begin position="424"/>
        <end position="436"/>
    </location>
</feature>
<keyword evidence="3" id="KW-0949">S-adenosyl-L-methionine</keyword>
<dbReference type="InterPro" id="IPR015353">
    <property type="entry name" value="Rubisco_LSMT_subst-bd"/>
</dbReference>
<proteinExistence type="predicted"/>
<dbReference type="SUPFAM" id="SSF81822">
    <property type="entry name" value="RuBisCo LSMT C-terminal, substrate-binding domain"/>
    <property type="match status" value="1"/>
</dbReference>
<evidence type="ECO:0000256" key="3">
    <source>
        <dbReference type="ARBA" id="ARBA00022691"/>
    </source>
</evidence>
<evidence type="ECO:0000256" key="5">
    <source>
        <dbReference type="SAM" id="Phobius"/>
    </source>
</evidence>
<comment type="caution">
    <text evidence="7">The sequence shown here is derived from an EMBL/GenBank/DDBJ whole genome shotgun (WGS) entry which is preliminary data.</text>
</comment>
<dbReference type="InterPro" id="IPR013784">
    <property type="entry name" value="Carb-bd-like_fold"/>
</dbReference>
<dbReference type="GO" id="GO:2001070">
    <property type="term" value="F:starch binding"/>
    <property type="evidence" value="ECO:0007669"/>
    <property type="project" value="InterPro"/>
</dbReference>
<dbReference type="SMART" id="SM01065">
    <property type="entry name" value="CBM_2"/>
    <property type="match status" value="1"/>
</dbReference>
<feature type="region of interest" description="Disordered" evidence="4">
    <location>
        <begin position="277"/>
        <end position="298"/>
    </location>
</feature>
<dbReference type="Gene3D" id="3.90.1420.10">
    <property type="entry name" value="Rubisco LSMT, substrate-binding domain"/>
    <property type="match status" value="1"/>
</dbReference>
<sequence>MHHGLSRRRQVRTSSRFSTVEEQEQHLDSLSHAKARRRLFCDPSETVRDPSRPFYLFAGFRLLFLGCSFEIVLCFWSSYSELATSFRKISGVFSIPISHITAGQVDALCDSMVETVKITPDSPIETTDSSKTVHVRFVLQKECSFGQQIFMVGDHPMFGLWDPTNAVPLEWSTGHVWTTELNLPAGKMIPFKFILRGLAGDISWQPGPNRCFQTWETTKTIIVSEDWGNAENQKITEELQALIMVDEPLDQAPALEAQDDVSQTLVTESDGDLLLVPGLEPIPASGSASASSQETMEANVLDADKAEHSNLAQVTEEQQALIDKPLSVEVNFGGNVRVVMDQAPSIEAQDNVSQTLATEGDGDLLVPGLAPIPESGNASGSSQETTEANVPDASFESDEAEHCNSAQSSGEGDKSEGSYRDQIQEEANDVETEQVENIDGVMNGDKNLPKEADYDNGIQWGRRAIKHYYYCKLEAAKVFTDTTVVGARENSVLFFLVRLEGESLASCSQTRGLQARCHNINFSDLTGAMDAALLLNPSCSPVPSPPRLSRSPASRVQRRRCASRASFVACRRLKPCLACGADTLVARSERSSQTLPSDKIRAEGADLKSWLHLHGLPPGKVDLKERASHDGKHHPIHYVVSSEDLQEGDVAFSVPNSLVVTLDRVLGNETIGSWLKLKVFMKKIKKLSMLKGSGIVCSPELLTTNKLSELACLALYLMYEKKQGKKSFWYPFIRELDRQRGRGQLAVESPLLWSESELAYLDGSHTKAEVLEREEGIKREYNELDTVWFMAGSLFQQYPFDIPTEAFSFEIFKQAFVAVQSCVVHLQCIGYNEGLLLEIGNGSVSKSLVAIQIGFVAARGKKKVSLARRFALVPLGPPLLAYKSNCKAMLTATDTAVQLVVDRPYKAGEPIVVWCGPQPNSRLLLNYGFVDEDNPYDRILIEASLNTEDPQYQEKRMVAQRNGKLAVQIFQVHVGKEKEAILEMLPYLRLGYISDAADMQSVISSQGPTCLLSPCLERAVLDQLVNYFETRLAAYPTTLIEDEDMLADGNLYPKKRVAVQLVKLEKKMIHACLQATYGFIHELPDNTISPCPAPFVPQLKI</sequence>
<evidence type="ECO:0000313" key="7">
    <source>
        <dbReference type="EMBL" id="KAG6519318.1"/>
    </source>
</evidence>
<keyword evidence="5" id="KW-0812">Transmembrane</keyword>
<dbReference type="EMBL" id="JACMSC010000006">
    <property type="protein sequence ID" value="KAG6519318.1"/>
    <property type="molecule type" value="Genomic_DNA"/>
</dbReference>
<dbReference type="Gene3D" id="2.60.40.10">
    <property type="entry name" value="Immunoglobulins"/>
    <property type="match status" value="1"/>
</dbReference>
<dbReference type="CDD" id="cd05467">
    <property type="entry name" value="CBM20"/>
    <property type="match status" value="1"/>
</dbReference>
<evidence type="ECO:0000259" key="6">
    <source>
        <dbReference type="PROSITE" id="PS51166"/>
    </source>
</evidence>
<dbReference type="PANTHER" id="PTHR13271">
    <property type="entry name" value="UNCHARACTERIZED PUTATIVE METHYLTRANSFERASE"/>
    <property type="match status" value="1"/>
</dbReference>
<evidence type="ECO:0000256" key="1">
    <source>
        <dbReference type="ARBA" id="ARBA00022603"/>
    </source>
</evidence>
<dbReference type="InterPro" id="IPR050600">
    <property type="entry name" value="SETD3_SETD6_MTase"/>
</dbReference>
<gene>
    <name evidence="7" type="ORF">ZIOFF_022811</name>
</gene>
<protein>
    <recommendedName>
        <fullName evidence="6">CBM20 domain-containing protein</fullName>
    </recommendedName>
</protein>
<feature type="compositionally biased region" description="Basic residues" evidence="4">
    <location>
        <begin position="1"/>
        <end position="11"/>
    </location>
</feature>
<keyword evidence="5" id="KW-0472">Membrane</keyword>
<dbReference type="SUPFAM" id="SSF49452">
    <property type="entry name" value="Starch-binding domain-like"/>
    <property type="match status" value="1"/>
</dbReference>
<dbReference type="InterPro" id="IPR013783">
    <property type="entry name" value="Ig-like_fold"/>
</dbReference>
<dbReference type="InterPro" id="IPR046341">
    <property type="entry name" value="SET_dom_sf"/>
</dbReference>
<name>A0A8J5LKF3_ZINOF</name>
<dbReference type="AlphaFoldDB" id="A0A8J5LKF3"/>
<organism evidence="7 8">
    <name type="scientific">Zingiber officinale</name>
    <name type="common">Ginger</name>
    <name type="synonym">Amomum zingiber</name>
    <dbReference type="NCBI Taxonomy" id="94328"/>
    <lineage>
        <taxon>Eukaryota</taxon>
        <taxon>Viridiplantae</taxon>
        <taxon>Streptophyta</taxon>
        <taxon>Embryophyta</taxon>
        <taxon>Tracheophyta</taxon>
        <taxon>Spermatophyta</taxon>
        <taxon>Magnoliopsida</taxon>
        <taxon>Liliopsida</taxon>
        <taxon>Zingiberales</taxon>
        <taxon>Zingiberaceae</taxon>
        <taxon>Zingiber</taxon>
    </lineage>
</organism>
<evidence type="ECO:0000256" key="2">
    <source>
        <dbReference type="ARBA" id="ARBA00022679"/>
    </source>
</evidence>
<evidence type="ECO:0000313" key="8">
    <source>
        <dbReference type="Proteomes" id="UP000734854"/>
    </source>
</evidence>
<dbReference type="InterPro" id="IPR036464">
    <property type="entry name" value="Rubisco_LSMT_subst-bd_sf"/>
</dbReference>
<dbReference type="Pfam" id="PF00686">
    <property type="entry name" value="CBM_20"/>
    <property type="match status" value="1"/>
</dbReference>
<feature type="transmembrane region" description="Helical" evidence="5">
    <location>
        <begin position="54"/>
        <end position="79"/>
    </location>
</feature>
<dbReference type="SUPFAM" id="SSF82199">
    <property type="entry name" value="SET domain"/>
    <property type="match status" value="1"/>
</dbReference>
<feature type="compositionally biased region" description="Polar residues" evidence="4">
    <location>
        <begin position="376"/>
        <end position="388"/>
    </location>
</feature>
<feature type="region of interest" description="Disordered" evidence="4">
    <location>
        <begin position="1"/>
        <end position="29"/>
    </location>
</feature>
<feature type="domain" description="CBM20" evidence="6">
    <location>
        <begin position="127"/>
        <end position="229"/>
    </location>
</feature>
<keyword evidence="2" id="KW-0808">Transferase</keyword>
<dbReference type="CDD" id="cd10527">
    <property type="entry name" value="SET_LSMT"/>
    <property type="match status" value="1"/>
</dbReference>
<keyword evidence="1" id="KW-0489">Methyltransferase</keyword>
<keyword evidence="8" id="KW-1185">Reference proteome</keyword>